<gene>
    <name evidence="2" type="ORF">GCM10010964_10870</name>
</gene>
<sequence length="100" mass="11546">MSAAIAPGARVRVRDDWPEERGPCHIRTPHYVRGRTGTVERVLGAFPNPEDLAFGRPAPRRTLYHVRFDQKPLWDEGNPRDTVLVEIFEHWLEPLAEGRH</sequence>
<dbReference type="Pfam" id="PF02211">
    <property type="entry name" value="NHase_beta_C"/>
    <property type="match status" value="1"/>
</dbReference>
<feature type="domain" description="Nitrile hydratase beta subunit" evidence="1">
    <location>
        <begin position="4"/>
        <end position="94"/>
    </location>
</feature>
<dbReference type="SUPFAM" id="SSF50090">
    <property type="entry name" value="Electron transport accessory proteins"/>
    <property type="match status" value="1"/>
</dbReference>
<dbReference type="EMBL" id="BMKS01000003">
    <property type="protein sequence ID" value="GGG24634.1"/>
    <property type="molecule type" value="Genomic_DNA"/>
</dbReference>
<dbReference type="InterPro" id="IPR024690">
    <property type="entry name" value="CN_hydtase_beta_dom_C"/>
</dbReference>
<evidence type="ECO:0000313" key="2">
    <source>
        <dbReference type="EMBL" id="GGG24634.1"/>
    </source>
</evidence>
<dbReference type="RefSeq" id="WP_188899010.1">
    <property type="nucleotide sequence ID" value="NZ_BMKS01000003.1"/>
</dbReference>
<dbReference type="AlphaFoldDB" id="A0A8J3ECS9"/>
<dbReference type="InterPro" id="IPR008990">
    <property type="entry name" value="Elect_transpt_acc-like_dom_sf"/>
</dbReference>
<evidence type="ECO:0000259" key="1">
    <source>
        <dbReference type="Pfam" id="PF02211"/>
    </source>
</evidence>
<dbReference type="Proteomes" id="UP000597507">
    <property type="component" value="Unassembled WGS sequence"/>
</dbReference>
<protein>
    <recommendedName>
        <fullName evidence="1">Nitrile hydratase beta subunit domain-containing protein</fullName>
    </recommendedName>
</protein>
<dbReference type="Gene3D" id="2.30.30.50">
    <property type="match status" value="1"/>
</dbReference>
<accession>A0A8J3ECS9</accession>
<organism evidence="2 3">
    <name type="scientific">Caldovatus sediminis</name>
    <dbReference type="NCBI Taxonomy" id="2041189"/>
    <lineage>
        <taxon>Bacteria</taxon>
        <taxon>Pseudomonadati</taxon>
        <taxon>Pseudomonadota</taxon>
        <taxon>Alphaproteobacteria</taxon>
        <taxon>Acetobacterales</taxon>
        <taxon>Roseomonadaceae</taxon>
        <taxon>Caldovatus</taxon>
    </lineage>
</organism>
<evidence type="ECO:0000313" key="3">
    <source>
        <dbReference type="Proteomes" id="UP000597507"/>
    </source>
</evidence>
<keyword evidence="3" id="KW-1185">Reference proteome</keyword>
<comment type="caution">
    <text evidence="2">The sequence shown here is derived from an EMBL/GenBank/DDBJ whole genome shotgun (WGS) entry which is preliminary data.</text>
</comment>
<reference evidence="2 3" key="1">
    <citation type="journal article" date="2014" name="Int. J. Syst. Evol. Microbiol.">
        <title>Complete genome sequence of Corynebacterium casei LMG S-19264T (=DSM 44701T), isolated from a smear-ripened cheese.</title>
        <authorList>
            <consortium name="US DOE Joint Genome Institute (JGI-PGF)"/>
            <person name="Walter F."/>
            <person name="Albersmeier A."/>
            <person name="Kalinowski J."/>
            <person name="Ruckert C."/>
        </authorList>
    </citation>
    <scope>NUCLEOTIDE SEQUENCE [LARGE SCALE GENOMIC DNA]</scope>
    <source>
        <strain evidence="2 3">CGMCC 1.16330</strain>
    </source>
</reference>
<name>A0A8J3ECS9_9PROT</name>
<proteinExistence type="predicted"/>